<feature type="region of interest" description="Disordered" evidence="1">
    <location>
        <begin position="131"/>
        <end position="156"/>
    </location>
</feature>
<feature type="compositionally biased region" description="Basic and acidic residues" evidence="1">
    <location>
        <begin position="136"/>
        <end position="145"/>
    </location>
</feature>
<gene>
    <name evidence="2" type="ORF">N8I77_005438</name>
</gene>
<proteinExistence type="predicted"/>
<organism evidence="2 3">
    <name type="scientific">Phomopsis amygdali</name>
    <name type="common">Fusicoccum amygdali</name>
    <dbReference type="NCBI Taxonomy" id="1214568"/>
    <lineage>
        <taxon>Eukaryota</taxon>
        <taxon>Fungi</taxon>
        <taxon>Dikarya</taxon>
        <taxon>Ascomycota</taxon>
        <taxon>Pezizomycotina</taxon>
        <taxon>Sordariomycetes</taxon>
        <taxon>Sordariomycetidae</taxon>
        <taxon>Diaporthales</taxon>
        <taxon>Diaporthaceae</taxon>
        <taxon>Diaporthe</taxon>
    </lineage>
</organism>
<comment type="caution">
    <text evidence="2">The sequence shown here is derived from an EMBL/GenBank/DDBJ whole genome shotgun (WGS) entry which is preliminary data.</text>
</comment>
<accession>A0AAD9SEX7</accession>
<sequence>MTGTPQYVADSPLGGRRDLGDLVGSEAADTDDAGTEDYWPRLPISYGPPPTHLENAVKEVSYIMLLLTTFNVPDDGSGDISCISDLLLSLESRDDITKSVLEYTSFEPAFRRLANEKSFSENNSHKIASRAAALKQHWEKTRQDHPNSPQDIVYPPLLSGVPDKPENWKLELTGKAMEEAERYYHALKTQRQYAYRCFQTKPPMPMAWVPQGGDAWAKTARAKVESGDLFHSRLWSPVWMDFGLASIDVMFGMESAGLTQDEMDEYHEASRTMSGMRADFQGRVLRSEDILRA</sequence>
<reference evidence="2" key="1">
    <citation type="submission" date="2023-06" db="EMBL/GenBank/DDBJ databases">
        <authorList>
            <person name="Noh H."/>
        </authorList>
    </citation>
    <scope>NUCLEOTIDE SEQUENCE</scope>
    <source>
        <strain evidence="2">DUCC20226</strain>
    </source>
</reference>
<evidence type="ECO:0000313" key="2">
    <source>
        <dbReference type="EMBL" id="KAK2606707.1"/>
    </source>
</evidence>
<keyword evidence="3" id="KW-1185">Reference proteome</keyword>
<feature type="region of interest" description="Disordered" evidence="1">
    <location>
        <begin position="1"/>
        <end position="36"/>
    </location>
</feature>
<protein>
    <submittedName>
        <fullName evidence="2">Uncharacterized protein</fullName>
    </submittedName>
</protein>
<dbReference type="AlphaFoldDB" id="A0AAD9SEX7"/>
<evidence type="ECO:0000256" key="1">
    <source>
        <dbReference type="SAM" id="MobiDB-lite"/>
    </source>
</evidence>
<evidence type="ECO:0000313" key="3">
    <source>
        <dbReference type="Proteomes" id="UP001265746"/>
    </source>
</evidence>
<name>A0AAD9SEX7_PHOAM</name>
<dbReference type="Proteomes" id="UP001265746">
    <property type="component" value="Unassembled WGS sequence"/>
</dbReference>
<dbReference type="EMBL" id="JAUJFL010000003">
    <property type="protein sequence ID" value="KAK2606707.1"/>
    <property type="molecule type" value="Genomic_DNA"/>
</dbReference>